<dbReference type="InterPro" id="IPR041401">
    <property type="entry name" value="TseB-like_dom"/>
</dbReference>
<dbReference type="Gene3D" id="3.10.450.40">
    <property type="match status" value="2"/>
</dbReference>
<comment type="caution">
    <text evidence="3">The sequence shown here is derived from an EMBL/GenBank/DDBJ whole genome shotgun (WGS) entry which is preliminary data.</text>
</comment>
<evidence type="ECO:0000259" key="2">
    <source>
        <dbReference type="Pfam" id="PF17881"/>
    </source>
</evidence>
<dbReference type="InterPro" id="IPR046350">
    <property type="entry name" value="Cystatin_sf"/>
</dbReference>
<evidence type="ECO:0000313" key="4">
    <source>
        <dbReference type="Proteomes" id="UP000290567"/>
    </source>
</evidence>
<keyword evidence="1" id="KW-1133">Transmembrane helix</keyword>
<sequence length="167" mass="18689">MGTRRRAPKKVNKRLVAIIGAIFAVLVVVTMLLIRANQPRQQAKNEAIQIAKQQTNLKTVENFYWFNREKTYFTVVGQDAEGKELAVIIPKSDQQIHVVKLSEGLSEKSARDRVSQEQPDLSIKQAALGLFEDQAVWEVTGKAANGSIEYYLLSFKDGQTINVIKGS</sequence>
<feature type="transmembrane region" description="Helical" evidence="1">
    <location>
        <begin position="15"/>
        <end position="34"/>
    </location>
</feature>
<dbReference type="SUPFAM" id="SSF54403">
    <property type="entry name" value="Cystatin/monellin"/>
    <property type="match status" value="2"/>
</dbReference>
<evidence type="ECO:0000256" key="1">
    <source>
        <dbReference type="SAM" id="Phobius"/>
    </source>
</evidence>
<reference evidence="4" key="1">
    <citation type="submission" date="2019-02" db="EMBL/GenBank/DDBJ databases">
        <title>Draft genome sequence of Enterococcus sp. Gos25-1.</title>
        <authorList>
            <person name="Tanaka N."/>
            <person name="Shiwa Y."/>
            <person name="Fujita N."/>
        </authorList>
    </citation>
    <scope>NUCLEOTIDE SEQUENCE [LARGE SCALE GENOMIC DNA]</scope>
    <source>
        <strain evidence="4">Gos25-1</strain>
    </source>
</reference>
<gene>
    <name evidence="3" type="ORF">NRIC_08060</name>
</gene>
<accession>A0A4P5P515</accession>
<dbReference type="AlphaFoldDB" id="A0A4P5P515"/>
<keyword evidence="4" id="KW-1185">Reference proteome</keyword>
<proteinExistence type="predicted"/>
<dbReference type="OrthoDB" id="2242521at2"/>
<organism evidence="3 4">
    <name type="scientific">Enterococcus florum</name>
    <dbReference type="NCBI Taxonomy" id="2480627"/>
    <lineage>
        <taxon>Bacteria</taxon>
        <taxon>Bacillati</taxon>
        <taxon>Bacillota</taxon>
        <taxon>Bacilli</taxon>
        <taxon>Lactobacillales</taxon>
        <taxon>Enterococcaceae</taxon>
        <taxon>Enterococcus</taxon>
    </lineage>
</organism>
<feature type="domain" description="Cell wall elongation regulator TseB-like" evidence="2">
    <location>
        <begin position="46"/>
        <end position="90"/>
    </location>
</feature>
<protein>
    <submittedName>
        <fullName evidence="3">Peptidase</fullName>
    </submittedName>
</protein>
<dbReference type="RefSeq" id="WP_146621401.1">
    <property type="nucleotide sequence ID" value="NZ_BJCC01000007.1"/>
</dbReference>
<keyword evidence="1" id="KW-0472">Membrane</keyword>
<dbReference type="EMBL" id="BJCC01000007">
    <property type="protein sequence ID" value="GCF92915.1"/>
    <property type="molecule type" value="Genomic_DNA"/>
</dbReference>
<evidence type="ECO:0000313" key="3">
    <source>
        <dbReference type="EMBL" id="GCF92915.1"/>
    </source>
</evidence>
<dbReference type="Pfam" id="PF17881">
    <property type="entry name" value="TseB"/>
    <property type="match status" value="1"/>
</dbReference>
<dbReference type="Proteomes" id="UP000290567">
    <property type="component" value="Unassembled WGS sequence"/>
</dbReference>
<name>A0A4P5P515_9ENTE</name>
<keyword evidence="1" id="KW-0812">Transmembrane</keyword>